<dbReference type="EMBL" id="BMHY01000002">
    <property type="protein sequence ID" value="GGG61051.1"/>
    <property type="molecule type" value="Genomic_DNA"/>
</dbReference>
<feature type="signal peptide" evidence="2">
    <location>
        <begin position="1"/>
        <end position="23"/>
    </location>
</feature>
<evidence type="ECO:0000256" key="1">
    <source>
        <dbReference type="SAM" id="MobiDB-lite"/>
    </source>
</evidence>
<keyword evidence="2" id="KW-0732">Signal</keyword>
<sequence>MKYRYVWMKMAAIAMLMSGCGTTEPEPIPEQPINGQQQNSSVTVQNEAASGDAAEEEQALDAADILSPLPDEFSLSFAALQLEELQQGGPDEEWTLMRSIPFGKINKHDAVLSIYEENRENEMLPRSYSGVLLVNKTSYWIRDVSSSLAVDNEEADQTRLFQRMLPGQTRYELIGGLELFANGPGRALYLIYDHEHNRLTSFESWGKPDFIDLDGDGEDEFFIEFQGLHLSWPDLSILRVNNGVIELSSSVVDPIRRNQGDYAALIRDQQPPLIRLSNIQNEEVMDDYLYLNGKLIRKPLNPSP</sequence>
<dbReference type="AlphaFoldDB" id="A0A917GYX2"/>
<name>A0A917GYX2_9BACL</name>
<feature type="region of interest" description="Disordered" evidence="1">
    <location>
        <begin position="23"/>
        <end position="57"/>
    </location>
</feature>
<proteinExistence type="predicted"/>
<evidence type="ECO:0000256" key="2">
    <source>
        <dbReference type="SAM" id="SignalP"/>
    </source>
</evidence>
<dbReference type="PROSITE" id="PS51257">
    <property type="entry name" value="PROKAR_LIPOPROTEIN"/>
    <property type="match status" value="1"/>
</dbReference>
<accession>A0A917GYX2</accession>
<gene>
    <name evidence="3" type="ORF">GCM10010918_13040</name>
</gene>
<organism evidence="3 4">
    <name type="scientific">Paenibacillus radicis</name>
    <name type="common">ex Gao et al. 2016</name>
    <dbReference type="NCBI Taxonomy" id="1737354"/>
    <lineage>
        <taxon>Bacteria</taxon>
        <taxon>Bacillati</taxon>
        <taxon>Bacillota</taxon>
        <taxon>Bacilli</taxon>
        <taxon>Bacillales</taxon>
        <taxon>Paenibacillaceae</taxon>
        <taxon>Paenibacillus</taxon>
    </lineage>
</organism>
<protein>
    <recommendedName>
        <fullName evidence="5">Lipoprotein</fullName>
    </recommendedName>
</protein>
<evidence type="ECO:0008006" key="5">
    <source>
        <dbReference type="Google" id="ProtNLM"/>
    </source>
</evidence>
<evidence type="ECO:0000313" key="4">
    <source>
        <dbReference type="Proteomes" id="UP000600247"/>
    </source>
</evidence>
<comment type="caution">
    <text evidence="3">The sequence shown here is derived from an EMBL/GenBank/DDBJ whole genome shotgun (WGS) entry which is preliminary data.</text>
</comment>
<feature type="chain" id="PRO_5038951933" description="Lipoprotein" evidence="2">
    <location>
        <begin position="24"/>
        <end position="304"/>
    </location>
</feature>
<reference evidence="3 4" key="1">
    <citation type="journal article" date="2014" name="Int. J. Syst. Evol. Microbiol.">
        <title>Complete genome sequence of Corynebacterium casei LMG S-19264T (=DSM 44701T), isolated from a smear-ripened cheese.</title>
        <authorList>
            <consortium name="US DOE Joint Genome Institute (JGI-PGF)"/>
            <person name="Walter F."/>
            <person name="Albersmeier A."/>
            <person name="Kalinowski J."/>
            <person name="Ruckert C."/>
        </authorList>
    </citation>
    <scope>NUCLEOTIDE SEQUENCE [LARGE SCALE GENOMIC DNA]</scope>
    <source>
        <strain evidence="3 4">CGMCC 1.15286</strain>
    </source>
</reference>
<dbReference type="Proteomes" id="UP000600247">
    <property type="component" value="Unassembled WGS sequence"/>
</dbReference>
<evidence type="ECO:0000313" key="3">
    <source>
        <dbReference type="EMBL" id="GGG61051.1"/>
    </source>
</evidence>
<feature type="compositionally biased region" description="Low complexity" evidence="1">
    <location>
        <begin position="23"/>
        <end position="39"/>
    </location>
</feature>
<dbReference type="RefSeq" id="WP_188888139.1">
    <property type="nucleotide sequence ID" value="NZ_BMHY01000002.1"/>
</dbReference>
<keyword evidence="4" id="KW-1185">Reference proteome</keyword>